<keyword evidence="4" id="KW-1185">Reference proteome</keyword>
<dbReference type="Gene3D" id="3.40.720.10">
    <property type="entry name" value="Alkaline Phosphatase, subunit A"/>
    <property type="match status" value="1"/>
</dbReference>
<evidence type="ECO:0000256" key="2">
    <source>
        <dbReference type="SAM" id="Phobius"/>
    </source>
</evidence>
<name>A0A4Y3KM28_9CELL</name>
<evidence type="ECO:0000256" key="1">
    <source>
        <dbReference type="SAM" id="MobiDB-lite"/>
    </source>
</evidence>
<feature type="transmembrane region" description="Helical" evidence="2">
    <location>
        <begin position="81"/>
        <end position="103"/>
    </location>
</feature>
<evidence type="ECO:0000313" key="3">
    <source>
        <dbReference type="EMBL" id="GEA84010.1"/>
    </source>
</evidence>
<dbReference type="SUPFAM" id="SSF53649">
    <property type="entry name" value="Alkaline phosphatase-like"/>
    <property type="match status" value="1"/>
</dbReference>
<dbReference type="Proteomes" id="UP000320461">
    <property type="component" value="Unassembled WGS sequence"/>
</dbReference>
<organism evidence="3 4">
    <name type="scientific">Cellulomonas gelida</name>
    <dbReference type="NCBI Taxonomy" id="1712"/>
    <lineage>
        <taxon>Bacteria</taxon>
        <taxon>Bacillati</taxon>
        <taxon>Actinomycetota</taxon>
        <taxon>Actinomycetes</taxon>
        <taxon>Micrococcales</taxon>
        <taxon>Cellulomonadaceae</taxon>
        <taxon>Cellulomonas</taxon>
    </lineage>
</organism>
<accession>A0A4Y3KM28</accession>
<sequence length="703" mass="74864">MSERADGSVESRPDRRAWRPTLADLGDALAGLVATAGGLAIAVAVVDGVEADRASAVLVVALLVFGGDLVLRAPLRGLARVLGAMGALALGLVAQVALAWAALQLVPGIRVTSGWAVIGVLTIAAVVMAAGRWLIGANDSDYVISDVLRRARRKARRTPARAVDGRPAGLLVVQLDGVAHPVLREAIEAGLAPTMARWLEEGSHQLETWWARVPSTTPASQAGLLHGDSSEIPAFRWWDRDLRRLVVTNHPADAALVEQRLTNGHGLLAGGGTAVSAMFTGDAERAYVVMSRTRNRGPDGSGAGLGPGAEFVRFFASPFVLARAVSLTFGEVVKELYQARRQHVRDVRPRISRGGWYVLLRGVTNVLMRDLSTSLVAEALVRGDPTVFVDLVDYDEIAHHAGPTRPESLRALEGLDRVLRTLEQAVLVAPRDYRVVVLSDHGQALGETFEQLEGRSLIDVVRELMARPDASGLESGTGEDWGPLNALVTSVVGSGGSRAMGPDAGRASRRPPGEGTPEPPELVVVGSGNLGLVWFPRVDHRLVLEELQDRWPALVAGLAARPGVGVVVVDTRERGLVAFGARGLALLEPREGDHDVEGEDPLAPYGPRARADLARAARLPHTGDLLLVSTVTARGHVHAFEGQVGSHGGIGGHQNSAMLLHPTDWPVDDDLRERVGDDELLVGAEAVHAQLVRWAQRHGVREV</sequence>
<keyword evidence="2" id="KW-0472">Membrane</keyword>
<dbReference type="OrthoDB" id="5404822at2"/>
<feature type="transmembrane region" description="Helical" evidence="2">
    <location>
        <begin position="56"/>
        <end position="75"/>
    </location>
</feature>
<gene>
    <name evidence="3" type="ORF">CGE01nite_12610</name>
</gene>
<dbReference type="InterPro" id="IPR002591">
    <property type="entry name" value="Phosphodiest/P_Trfase"/>
</dbReference>
<keyword evidence="2" id="KW-1133">Transmembrane helix</keyword>
<reference evidence="3 4" key="1">
    <citation type="submission" date="2019-06" db="EMBL/GenBank/DDBJ databases">
        <title>Whole genome shotgun sequence of Cellulomonas gelida NBRC 3748.</title>
        <authorList>
            <person name="Hosoyama A."/>
            <person name="Uohara A."/>
            <person name="Ohji S."/>
            <person name="Ichikawa N."/>
        </authorList>
    </citation>
    <scope>NUCLEOTIDE SEQUENCE [LARGE SCALE GENOMIC DNA]</scope>
    <source>
        <strain evidence="3 4">NBRC 3748</strain>
    </source>
</reference>
<dbReference type="AlphaFoldDB" id="A0A4Y3KM28"/>
<dbReference type="InterPro" id="IPR017850">
    <property type="entry name" value="Alkaline_phosphatase_core_sf"/>
</dbReference>
<dbReference type="RefSeq" id="WP_141369660.1">
    <property type="nucleotide sequence ID" value="NZ_BJLQ01000009.1"/>
</dbReference>
<feature type="region of interest" description="Disordered" evidence="1">
    <location>
        <begin position="492"/>
        <end position="520"/>
    </location>
</feature>
<dbReference type="Pfam" id="PF01663">
    <property type="entry name" value="Phosphodiest"/>
    <property type="match status" value="1"/>
</dbReference>
<feature type="transmembrane region" description="Helical" evidence="2">
    <location>
        <begin position="115"/>
        <end position="135"/>
    </location>
</feature>
<proteinExistence type="predicted"/>
<comment type="caution">
    <text evidence="3">The sequence shown here is derived from an EMBL/GenBank/DDBJ whole genome shotgun (WGS) entry which is preliminary data.</text>
</comment>
<dbReference type="EMBL" id="BJLQ01000009">
    <property type="protein sequence ID" value="GEA84010.1"/>
    <property type="molecule type" value="Genomic_DNA"/>
</dbReference>
<feature type="transmembrane region" description="Helical" evidence="2">
    <location>
        <begin position="28"/>
        <end position="49"/>
    </location>
</feature>
<protein>
    <submittedName>
        <fullName evidence="3">Membrane protein</fullName>
    </submittedName>
</protein>
<evidence type="ECO:0000313" key="4">
    <source>
        <dbReference type="Proteomes" id="UP000320461"/>
    </source>
</evidence>
<keyword evidence="2" id="KW-0812">Transmembrane</keyword>